<keyword evidence="4" id="KW-0862">Zinc</keyword>
<dbReference type="PANTHER" id="PTHR24403:SF67">
    <property type="entry name" value="FI01116P-RELATED"/>
    <property type="match status" value="1"/>
</dbReference>
<evidence type="ECO:0000256" key="2">
    <source>
        <dbReference type="ARBA" id="ARBA00022737"/>
    </source>
</evidence>
<evidence type="ECO:0000256" key="4">
    <source>
        <dbReference type="ARBA" id="ARBA00022833"/>
    </source>
</evidence>
<dbReference type="SUPFAM" id="SSF57667">
    <property type="entry name" value="beta-beta-alpha zinc fingers"/>
    <property type="match status" value="3"/>
</dbReference>
<feature type="compositionally biased region" description="Basic and acidic residues" evidence="6">
    <location>
        <begin position="526"/>
        <end position="551"/>
    </location>
</feature>
<organism evidence="8 9">
    <name type="scientific">Araneus ventricosus</name>
    <name type="common">Orbweaver spider</name>
    <name type="synonym">Epeira ventricosa</name>
    <dbReference type="NCBI Taxonomy" id="182803"/>
    <lineage>
        <taxon>Eukaryota</taxon>
        <taxon>Metazoa</taxon>
        <taxon>Ecdysozoa</taxon>
        <taxon>Arthropoda</taxon>
        <taxon>Chelicerata</taxon>
        <taxon>Arachnida</taxon>
        <taxon>Araneae</taxon>
        <taxon>Araneomorphae</taxon>
        <taxon>Entelegynae</taxon>
        <taxon>Araneoidea</taxon>
        <taxon>Araneidae</taxon>
        <taxon>Araneus</taxon>
    </lineage>
</organism>
<gene>
    <name evidence="8" type="ORF">AVEN_235731_1</name>
</gene>
<proteinExistence type="predicted"/>
<dbReference type="EMBL" id="BGPR01002022">
    <property type="protein sequence ID" value="GBM66371.1"/>
    <property type="molecule type" value="Genomic_DNA"/>
</dbReference>
<evidence type="ECO:0000256" key="6">
    <source>
        <dbReference type="SAM" id="MobiDB-lite"/>
    </source>
</evidence>
<dbReference type="Proteomes" id="UP000499080">
    <property type="component" value="Unassembled WGS sequence"/>
</dbReference>
<dbReference type="GO" id="GO:0005634">
    <property type="term" value="C:nucleus"/>
    <property type="evidence" value="ECO:0007669"/>
    <property type="project" value="TreeGrafter"/>
</dbReference>
<feature type="region of interest" description="Disordered" evidence="6">
    <location>
        <begin position="458"/>
        <end position="487"/>
    </location>
</feature>
<dbReference type="SMART" id="SM00355">
    <property type="entry name" value="ZnF_C2H2"/>
    <property type="match status" value="7"/>
</dbReference>
<feature type="region of interest" description="Disordered" evidence="6">
    <location>
        <begin position="525"/>
        <end position="551"/>
    </location>
</feature>
<keyword evidence="1" id="KW-0479">Metal-binding</keyword>
<dbReference type="OrthoDB" id="5576026at2759"/>
<reference evidence="8 9" key="1">
    <citation type="journal article" date="2019" name="Sci. Rep.">
        <title>Orb-weaving spider Araneus ventricosus genome elucidates the spidroin gene catalogue.</title>
        <authorList>
            <person name="Kono N."/>
            <person name="Nakamura H."/>
            <person name="Ohtoshi R."/>
            <person name="Moran D.A.P."/>
            <person name="Shinohara A."/>
            <person name="Yoshida Y."/>
            <person name="Fujiwara M."/>
            <person name="Mori M."/>
            <person name="Tomita M."/>
            <person name="Arakawa K."/>
        </authorList>
    </citation>
    <scope>NUCLEOTIDE SEQUENCE [LARGE SCALE GENOMIC DNA]</scope>
</reference>
<feature type="domain" description="C2H2-type" evidence="7">
    <location>
        <begin position="609"/>
        <end position="636"/>
    </location>
</feature>
<evidence type="ECO:0000313" key="8">
    <source>
        <dbReference type="EMBL" id="GBM66371.1"/>
    </source>
</evidence>
<dbReference type="Gene3D" id="3.30.160.60">
    <property type="entry name" value="Classic Zinc Finger"/>
    <property type="match status" value="3"/>
</dbReference>
<comment type="caution">
    <text evidence="8">The sequence shown here is derived from an EMBL/GenBank/DDBJ whole genome shotgun (WGS) entry which is preliminary data.</text>
</comment>
<feature type="domain" description="C2H2-type" evidence="7">
    <location>
        <begin position="151"/>
        <end position="179"/>
    </location>
</feature>
<feature type="region of interest" description="Disordered" evidence="6">
    <location>
        <begin position="1"/>
        <end position="86"/>
    </location>
</feature>
<evidence type="ECO:0000256" key="3">
    <source>
        <dbReference type="ARBA" id="ARBA00022771"/>
    </source>
</evidence>
<feature type="compositionally biased region" description="Polar residues" evidence="6">
    <location>
        <begin position="417"/>
        <end position="431"/>
    </location>
</feature>
<protein>
    <recommendedName>
        <fullName evidence="7">C2H2-type domain-containing protein</fullName>
    </recommendedName>
</protein>
<feature type="domain" description="C2H2-type" evidence="7">
    <location>
        <begin position="180"/>
        <end position="207"/>
    </location>
</feature>
<feature type="compositionally biased region" description="Low complexity" evidence="6">
    <location>
        <begin position="44"/>
        <end position="55"/>
    </location>
</feature>
<evidence type="ECO:0000313" key="9">
    <source>
        <dbReference type="Proteomes" id="UP000499080"/>
    </source>
</evidence>
<name>A0A4Y2HLW1_ARAVE</name>
<dbReference type="AlphaFoldDB" id="A0A4Y2HLW1"/>
<feature type="region of interest" description="Disordered" evidence="6">
    <location>
        <begin position="408"/>
        <end position="431"/>
    </location>
</feature>
<dbReference type="PROSITE" id="PS50157">
    <property type="entry name" value="ZINC_FINGER_C2H2_2"/>
    <property type="match status" value="3"/>
</dbReference>
<sequence length="662" mass="74245">MIRKINDLKVNKIMDDSLPPKELPPLDSNVPDQTENDSDAGTHSSSPQRQSSESENAPSPTLQESHLDARNANSSDENSENDDRSLNRMEVNGDVDDSEVLIQNHGHLSSGVVALDNESTFSCKYPGCNFTSVDAEVYLKHEDTHVDGGAVHCDICNLRFPSYANMRRHHLHMHQGIRTFECQFCSKRFLRKEQFMEHLVGHSKPKPLQCNFCNGTFNYRGQLRSHVSSEHPAVFDKTCHLCDFKASSPNAVKVHYSTFHLKRNSEVNGNDRPHDLIRRIHFHPTENGAIDLATVSQNFSFMAAHYPTFTASAGDANTGAAGPSDLSRTSKVISLATPYEMTRLSIPQSSDQNPVAPVQEEDNRHTCVSSLAASTTIVSPPSCQDRSCSRPEASNATILSRERVHIKPEPPELAVDDSQNSNVQPTSTMDLSTTDVVETTCVTSNEAGTSDVPCRRKIHKHSSTDDGASEIRYSPSNRHCVESQAVPHTNMKTAHTCRYRPYEDGGSQRCREYSRHTCLLHRRNSERRTRYSDSDADRNTQNEHSDEERKVFYSRATSTNQLGPGDAHYTRTSHVSAHHNDTTSEAQVESNYYNRKNTIVIRDIESCTLTCVYCGIIFPDQTLYLLHRSLHSESSPWKCNLCGKTCKDKYDFNSHVISKGHY</sequence>
<evidence type="ECO:0000256" key="1">
    <source>
        <dbReference type="ARBA" id="ARBA00022723"/>
    </source>
</evidence>
<dbReference type="InterPro" id="IPR050688">
    <property type="entry name" value="Zinc_finger/UBP_domain"/>
</dbReference>
<dbReference type="InterPro" id="IPR036236">
    <property type="entry name" value="Znf_C2H2_sf"/>
</dbReference>
<keyword evidence="2" id="KW-0677">Repeat</keyword>
<evidence type="ECO:0000256" key="5">
    <source>
        <dbReference type="PROSITE-ProRule" id="PRU00042"/>
    </source>
</evidence>
<dbReference type="PANTHER" id="PTHR24403">
    <property type="entry name" value="ZINC FINGER PROTEIN"/>
    <property type="match status" value="1"/>
</dbReference>
<keyword evidence="9" id="KW-1185">Reference proteome</keyword>
<feature type="compositionally biased region" description="Basic and acidic residues" evidence="6">
    <location>
        <begin position="1"/>
        <end position="19"/>
    </location>
</feature>
<dbReference type="GO" id="GO:0008270">
    <property type="term" value="F:zinc ion binding"/>
    <property type="evidence" value="ECO:0007669"/>
    <property type="project" value="UniProtKB-KW"/>
</dbReference>
<keyword evidence="3 5" id="KW-0863">Zinc-finger</keyword>
<dbReference type="InterPro" id="IPR013087">
    <property type="entry name" value="Znf_C2H2_type"/>
</dbReference>
<accession>A0A4Y2HLW1</accession>
<dbReference type="GO" id="GO:0010468">
    <property type="term" value="P:regulation of gene expression"/>
    <property type="evidence" value="ECO:0007669"/>
    <property type="project" value="TreeGrafter"/>
</dbReference>
<dbReference type="Pfam" id="PF12874">
    <property type="entry name" value="zf-met"/>
    <property type="match status" value="1"/>
</dbReference>
<evidence type="ECO:0000259" key="7">
    <source>
        <dbReference type="PROSITE" id="PS50157"/>
    </source>
</evidence>
<dbReference type="PROSITE" id="PS00028">
    <property type="entry name" value="ZINC_FINGER_C2H2_1"/>
    <property type="match status" value="5"/>
</dbReference>